<organism evidence="2 3">
    <name type="scientific">Laceyella sacchari</name>
    <name type="common">Thermoactinomyces thalpophilus</name>
    <dbReference type="NCBI Taxonomy" id="37482"/>
    <lineage>
        <taxon>Bacteria</taxon>
        <taxon>Bacillati</taxon>
        <taxon>Bacillota</taxon>
        <taxon>Bacilli</taxon>
        <taxon>Bacillales</taxon>
        <taxon>Thermoactinomycetaceae</taxon>
        <taxon>Laceyella</taxon>
    </lineage>
</organism>
<evidence type="ECO:0008006" key="4">
    <source>
        <dbReference type="Google" id="ProtNLM"/>
    </source>
</evidence>
<dbReference type="EMBL" id="CP103866">
    <property type="protein sequence ID" value="UWE04148.1"/>
    <property type="molecule type" value="Genomic_DNA"/>
</dbReference>
<reference evidence="2" key="1">
    <citation type="submission" date="2022-08" db="EMBL/GenBank/DDBJ databases">
        <title>The complete genome sequence of the thermophilic bacterium Laceyella sacchari FBKL4.010 reveals the basis for tetramethylpyrazine biosynthesis in Moutai-flavor Daqu.</title>
        <authorList>
            <person name="Li D."/>
            <person name="Huang W."/>
            <person name="Wang C."/>
            <person name="Qiu S."/>
        </authorList>
    </citation>
    <scope>NUCLEOTIDE SEQUENCE</scope>
    <source>
        <strain evidence="2">FBKL4.014</strain>
    </source>
</reference>
<protein>
    <recommendedName>
        <fullName evidence="4">Secreted protein</fullName>
    </recommendedName>
</protein>
<proteinExistence type="predicted"/>
<evidence type="ECO:0000256" key="1">
    <source>
        <dbReference type="SAM" id="SignalP"/>
    </source>
</evidence>
<name>A0ABY5U3M0_LACSH</name>
<evidence type="ECO:0000313" key="3">
    <source>
        <dbReference type="Proteomes" id="UP001058650"/>
    </source>
</evidence>
<feature type="signal peptide" evidence="1">
    <location>
        <begin position="1"/>
        <end position="23"/>
    </location>
</feature>
<evidence type="ECO:0000313" key="2">
    <source>
        <dbReference type="EMBL" id="UWE04148.1"/>
    </source>
</evidence>
<feature type="chain" id="PRO_5046292392" description="Secreted protein" evidence="1">
    <location>
        <begin position="24"/>
        <end position="127"/>
    </location>
</feature>
<sequence length="127" mass="13914">MKKCLYLLTMFLSVIALPFSASAEGWVYNLAEGTRWGTSSCTTSYKYINFEITPTKYGYATAYLQKDTGGSWINVLPGEDLYSWPQILSAPASSSSTKYRVYISVGLDGAVSGKVRCYGSNTLPTSK</sequence>
<dbReference type="RefSeq" id="WP_259436245.1">
    <property type="nucleotide sequence ID" value="NZ_CP103866.1"/>
</dbReference>
<gene>
    <name evidence="2" type="ORF">NYR52_02990</name>
</gene>
<accession>A0ABY5U3M0</accession>
<dbReference type="Proteomes" id="UP001058650">
    <property type="component" value="Chromosome"/>
</dbReference>
<keyword evidence="1" id="KW-0732">Signal</keyword>
<keyword evidence="3" id="KW-1185">Reference proteome</keyword>